<proteinExistence type="predicted"/>
<feature type="compositionally biased region" description="Polar residues" evidence="1">
    <location>
        <begin position="1"/>
        <end position="14"/>
    </location>
</feature>
<evidence type="ECO:0000313" key="2">
    <source>
        <dbReference type="EMBL" id="MBR7829708.1"/>
    </source>
</evidence>
<organism evidence="2 3">
    <name type="scientific">Actinospica acidithermotolerans</name>
    <dbReference type="NCBI Taxonomy" id="2828514"/>
    <lineage>
        <taxon>Bacteria</taxon>
        <taxon>Bacillati</taxon>
        <taxon>Actinomycetota</taxon>
        <taxon>Actinomycetes</taxon>
        <taxon>Catenulisporales</taxon>
        <taxon>Actinospicaceae</taxon>
        <taxon>Actinospica</taxon>
    </lineage>
</organism>
<protein>
    <submittedName>
        <fullName evidence="2">Uncharacterized protein</fullName>
    </submittedName>
</protein>
<name>A0A941IM62_9ACTN</name>
<sequence>MHTSSPGTSESGQSGTQAEVEEATAQPPAAPGEEQAQEAATAEELAGLSEQLGPFVMDQVRRTDDERKHGPGR</sequence>
<gene>
    <name evidence="2" type="ORF">KDK95_25605</name>
</gene>
<feature type="compositionally biased region" description="Basic and acidic residues" evidence="1">
    <location>
        <begin position="59"/>
        <end position="73"/>
    </location>
</feature>
<evidence type="ECO:0000313" key="3">
    <source>
        <dbReference type="Proteomes" id="UP000676325"/>
    </source>
</evidence>
<dbReference type="EMBL" id="JAGSOH010000096">
    <property type="protein sequence ID" value="MBR7829708.1"/>
    <property type="molecule type" value="Genomic_DNA"/>
</dbReference>
<dbReference type="Proteomes" id="UP000676325">
    <property type="component" value="Unassembled WGS sequence"/>
</dbReference>
<dbReference type="AlphaFoldDB" id="A0A941IM62"/>
<evidence type="ECO:0000256" key="1">
    <source>
        <dbReference type="SAM" id="MobiDB-lite"/>
    </source>
</evidence>
<dbReference type="RefSeq" id="WP_212520841.1">
    <property type="nucleotide sequence ID" value="NZ_JAGSOH010000096.1"/>
</dbReference>
<feature type="region of interest" description="Disordered" evidence="1">
    <location>
        <begin position="1"/>
        <end position="73"/>
    </location>
</feature>
<comment type="caution">
    <text evidence="2">The sequence shown here is derived from an EMBL/GenBank/DDBJ whole genome shotgun (WGS) entry which is preliminary data.</text>
</comment>
<accession>A0A941IM62</accession>
<keyword evidence="3" id="KW-1185">Reference proteome</keyword>
<reference evidence="2" key="1">
    <citation type="submission" date="2021-04" db="EMBL/GenBank/DDBJ databases">
        <title>Genome based classification of Actinospica acidithermotolerans sp. nov., an actinobacterium isolated from an Indonesian hot spring.</title>
        <authorList>
            <person name="Kusuma A.B."/>
            <person name="Putra K.E."/>
            <person name="Nafisah S."/>
            <person name="Loh J."/>
            <person name="Nouioui I."/>
            <person name="Goodfellow M."/>
        </authorList>
    </citation>
    <scope>NUCLEOTIDE SEQUENCE</scope>
    <source>
        <strain evidence="2">MGRD01-02</strain>
    </source>
</reference>
<feature type="compositionally biased region" description="Low complexity" evidence="1">
    <location>
        <begin position="15"/>
        <end position="47"/>
    </location>
</feature>